<evidence type="ECO:0000313" key="4">
    <source>
        <dbReference type="EMBL" id="MDR6268852.1"/>
    </source>
</evidence>
<keyword evidence="1" id="KW-0479">Metal-binding</keyword>
<feature type="compositionally biased region" description="Basic and acidic residues" evidence="2">
    <location>
        <begin position="384"/>
        <end position="404"/>
    </location>
</feature>
<name>A0ABU1J8U6_9MICC</name>
<dbReference type="Proteomes" id="UP001185069">
    <property type="component" value="Unassembled WGS sequence"/>
</dbReference>
<evidence type="ECO:0000256" key="1">
    <source>
        <dbReference type="ARBA" id="ARBA00022723"/>
    </source>
</evidence>
<evidence type="ECO:0000256" key="2">
    <source>
        <dbReference type="SAM" id="MobiDB-lite"/>
    </source>
</evidence>
<dbReference type="InterPro" id="IPR029017">
    <property type="entry name" value="Enolase-like_N"/>
</dbReference>
<dbReference type="Pfam" id="PF13378">
    <property type="entry name" value="MR_MLE_C"/>
    <property type="match status" value="1"/>
</dbReference>
<dbReference type="InterPro" id="IPR018110">
    <property type="entry name" value="Mandel_Rmase/mucon_lact_enz_CS"/>
</dbReference>
<dbReference type="InterPro" id="IPR013342">
    <property type="entry name" value="Mandelate_racemase_C"/>
</dbReference>
<evidence type="ECO:0000259" key="3">
    <source>
        <dbReference type="SMART" id="SM00922"/>
    </source>
</evidence>
<gene>
    <name evidence="4" type="ORF">JOE69_001090</name>
</gene>
<evidence type="ECO:0000313" key="5">
    <source>
        <dbReference type="Proteomes" id="UP001185069"/>
    </source>
</evidence>
<dbReference type="SFLD" id="SFLDS00001">
    <property type="entry name" value="Enolase"/>
    <property type="match status" value="1"/>
</dbReference>
<feature type="region of interest" description="Disordered" evidence="2">
    <location>
        <begin position="383"/>
        <end position="404"/>
    </location>
</feature>
<dbReference type="RefSeq" id="WP_309796750.1">
    <property type="nucleotide sequence ID" value="NZ_BAAAHY010000006.1"/>
</dbReference>
<dbReference type="Gene3D" id="3.20.20.120">
    <property type="entry name" value="Enolase-like C-terminal domain"/>
    <property type="match status" value="1"/>
</dbReference>
<protein>
    <submittedName>
        <fullName evidence="4">L-alanine-DL-glutamate epimerase-like enolase superfamily enzyme</fullName>
    </submittedName>
</protein>
<accession>A0ABU1J8U6</accession>
<comment type="caution">
    <text evidence="4">The sequence shown here is derived from an EMBL/GenBank/DDBJ whole genome shotgun (WGS) entry which is preliminary data.</text>
</comment>
<dbReference type="EMBL" id="JAVDQF010000001">
    <property type="protein sequence ID" value="MDR6268852.1"/>
    <property type="molecule type" value="Genomic_DNA"/>
</dbReference>
<dbReference type="SMART" id="SM00922">
    <property type="entry name" value="MR_MLE"/>
    <property type="match status" value="1"/>
</dbReference>
<dbReference type="PANTHER" id="PTHR48073">
    <property type="entry name" value="O-SUCCINYLBENZOATE SYNTHASE-RELATED"/>
    <property type="match status" value="1"/>
</dbReference>
<dbReference type="SUPFAM" id="SSF54826">
    <property type="entry name" value="Enolase N-terminal domain-like"/>
    <property type="match status" value="1"/>
</dbReference>
<dbReference type="PANTHER" id="PTHR48073:SF2">
    <property type="entry name" value="O-SUCCINYLBENZOATE SYNTHASE"/>
    <property type="match status" value="1"/>
</dbReference>
<dbReference type="SUPFAM" id="SSF51604">
    <property type="entry name" value="Enolase C-terminal domain-like"/>
    <property type="match status" value="1"/>
</dbReference>
<dbReference type="Gene3D" id="3.30.390.10">
    <property type="entry name" value="Enolase-like, N-terminal domain"/>
    <property type="match status" value="1"/>
</dbReference>
<feature type="domain" description="Mandelate racemase/muconate lactonizing enzyme C-terminal" evidence="3">
    <location>
        <begin position="161"/>
        <end position="256"/>
    </location>
</feature>
<keyword evidence="5" id="KW-1185">Reference proteome</keyword>
<dbReference type="PROSITE" id="PS00909">
    <property type="entry name" value="MR_MLE_2"/>
    <property type="match status" value="1"/>
</dbReference>
<dbReference type="InterPro" id="IPR036849">
    <property type="entry name" value="Enolase-like_C_sf"/>
</dbReference>
<sequence>MKLDSFRVAAAELPMARPFSHAGAKRQTTASVLVFAEASGHTGWGEGAPRSYVTAETVESAQAAIEALDLDLLDRVLAVPDFAGAITALRELDLEAALGGPVPMPAAAAAVELALFDLICSIHRKTGFEALQSQESFASILRSEAVASPVSFVVDLSSGVAAKTSALSPEAIASIRHVKVKVSADLDDCVQRVLQVREVFGPDATVVLDANGAWTPELAHAAVRRLAGLSIGWIEEPVGPRDWPTMRSLREASGIPIMLDESFASRSDLEAAAAHGAADLVNIRISKCGGLLRSLSLLRVAHGLGLRAQLGVHVGEIGPLWGAMRLLAGSYAGLATVEAGKHDQWFPEPLTEPAIAVDRDRYLLPAPADRSIGLGLRPSANLRRTLESSQETHREEREKVGTSR</sequence>
<reference evidence="4 5" key="1">
    <citation type="submission" date="2023-07" db="EMBL/GenBank/DDBJ databases">
        <title>Sequencing the genomes of 1000 actinobacteria strains.</title>
        <authorList>
            <person name="Klenk H.-P."/>
        </authorList>
    </citation>
    <scope>NUCLEOTIDE SEQUENCE [LARGE SCALE GENOMIC DNA]</scope>
    <source>
        <strain evidence="4 5">DSM 14555</strain>
    </source>
</reference>
<proteinExistence type="predicted"/>
<dbReference type="InterPro" id="IPR029065">
    <property type="entry name" value="Enolase_C-like"/>
</dbReference>
<organism evidence="4 5">
    <name type="scientific">Arthrobacter russicus</name>
    <dbReference type="NCBI Taxonomy" id="172040"/>
    <lineage>
        <taxon>Bacteria</taxon>
        <taxon>Bacillati</taxon>
        <taxon>Actinomycetota</taxon>
        <taxon>Actinomycetes</taxon>
        <taxon>Micrococcales</taxon>
        <taxon>Micrococcaceae</taxon>
        <taxon>Arthrobacter</taxon>
    </lineage>
</organism>